<dbReference type="Gene3D" id="3.30.160.60">
    <property type="entry name" value="Classic Zinc Finger"/>
    <property type="match status" value="21"/>
</dbReference>
<feature type="region of interest" description="Disordered" evidence="9">
    <location>
        <begin position="45"/>
        <end position="67"/>
    </location>
</feature>
<dbReference type="Pfam" id="PF12874">
    <property type="entry name" value="zf-met"/>
    <property type="match status" value="2"/>
</dbReference>
<dbReference type="GO" id="GO:0000978">
    <property type="term" value="F:RNA polymerase II cis-regulatory region sequence-specific DNA binding"/>
    <property type="evidence" value="ECO:0007669"/>
    <property type="project" value="TreeGrafter"/>
</dbReference>
<feature type="domain" description="C2H2-type" evidence="10">
    <location>
        <begin position="1023"/>
        <end position="1052"/>
    </location>
</feature>
<evidence type="ECO:0000313" key="13">
    <source>
        <dbReference type="Proteomes" id="UP000719412"/>
    </source>
</evidence>
<feature type="domain" description="C2H2-type" evidence="10">
    <location>
        <begin position="1079"/>
        <end position="1106"/>
    </location>
</feature>
<dbReference type="SUPFAM" id="SSF57716">
    <property type="entry name" value="Glucocorticoid receptor-like (DNA-binding domain)"/>
    <property type="match status" value="1"/>
</dbReference>
<dbReference type="FunFam" id="3.30.160.60:FF:000100">
    <property type="entry name" value="Zinc finger 45-like"/>
    <property type="match status" value="1"/>
</dbReference>
<dbReference type="SMART" id="SM00355">
    <property type="entry name" value="ZnF_C2H2"/>
    <property type="match status" value="26"/>
</dbReference>
<feature type="domain" description="C2H2-type" evidence="10">
    <location>
        <begin position="383"/>
        <end position="410"/>
    </location>
</feature>
<dbReference type="GO" id="GO:0005634">
    <property type="term" value="C:nucleus"/>
    <property type="evidence" value="ECO:0007669"/>
    <property type="project" value="UniProtKB-SubCell"/>
</dbReference>
<feature type="compositionally biased region" description="Polar residues" evidence="9">
    <location>
        <begin position="205"/>
        <end position="215"/>
    </location>
</feature>
<dbReference type="InterPro" id="IPR012934">
    <property type="entry name" value="Znf_AD"/>
</dbReference>
<dbReference type="FunFam" id="3.30.160.60:FF:000358">
    <property type="entry name" value="zinc finger protein 24"/>
    <property type="match status" value="1"/>
</dbReference>
<feature type="domain" description="C2H2-type" evidence="10">
    <location>
        <begin position="1163"/>
        <end position="1186"/>
    </location>
</feature>
<dbReference type="PANTHER" id="PTHR24390:SF79">
    <property type="entry name" value="ASPARAGINE-RICH ZINC FINGER PROTEIN AZF1"/>
    <property type="match status" value="1"/>
</dbReference>
<dbReference type="GO" id="GO:0000785">
    <property type="term" value="C:chromatin"/>
    <property type="evidence" value="ECO:0007669"/>
    <property type="project" value="UniProtKB-ARBA"/>
</dbReference>
<feature type="compositionally biased region" description="Basic residues" evidence="9">
    <location>
        <begin position="220"/>
        <end position="229"/>
    </location>
</feature>
<evidence type="ECO:0000259" key="11">
    <source>
        <dbReference type="PROSITE" id="PS51915"/>
    </source>
</evidence>
<dbReference type="PANTHER" id="PTHR24390">
    <property type="entry name" value="ZINC FINGER PROTEIN"/>
    <property type="match status" value="1"/>
</dbReference>
<dbReference type="FunFam" id="3.30.160.60:FF:001732">
    <property type="entry name" value="Zgc:162936"/>
    <property type="match status" value="1"/>
</dbReference>
<dbReference type="Pfam" id="PF13912">
    <property type="entry name" value="zf-C2H2_6"/>
    <property type="match status" value="1"/>
</dbReference>
<evidence type="ECO:0000256" key="4">
    <source>
        <dbReference type="ARBA" id="ARBA00022771"/>
    </source>
</evidence>
<reference evidence="12" key="1">
    <citation type="journal article" date="2020" name="J Insects Food Feed">
        <title>The yellow mealworm (Tenebrio molitor) genome: a resource for the emerging insects as food and feed industry.</title>
        <authorList>
            <person name="Eriksson T."/>
            <person name="Andere A."/>
            <person name="Kelstrup H."/>
            <person name="Emery V."/>
            <person name="Picard C."/>
        </authorList>
    </citation>
    <scope>NUCLEOTIDE SEQUENCE</scope>
    <source>
        <strain evidence="12">Stoneville</strain>
        <tissue evidence="12">Whole head</tissue>
    </source>
</reference>
<dbReference type="SUPFAM" id="SSF57667">
    <property type="entry name" value="beta-beta-alpha zinc fingers"/>
    <property type="match status" value="10"/>
</dbReference>
<feature type="domain" description="C2H2-type" evidence="10">
    <location>
        <begin position="524"/>
        <end position="551"/>
    </location>
</feature>
<feature type="domain" description="C2H2-type" evidence="10">
    <location>
        <begin position="747"/>
        <end position="774"/>
    </location>
</feature>
<dbReference type="PROSITE" id="PS50157">
    <property type="entry name" value="ZINC_FINGER_C2H2_2"/>
    <property type="match status" value="22"/>
</dbReference>
<proteinExistence type="predicted"/>
<feature type="binding site" evidence="8">
    <location>
        <position position="141"/>
    </location>
    <ligand>
        <name>Zn(2+)</name>
        <dbReference type="ChEBI" id="CHEBI:29105"/>
    </ligand>
</feature>
<accession>A0A8J6LJ85</accession>
<keyword evidence="2 8" id="KW-0479">Metal-binding</keyword>
<dbReference type="FunFam" id="3.30.160.60:FF:000690">
    <property type="entry name" value="Zinc finger protein 354C"/>
    <property type="match status" value="1"/>
</dbReference>
<feature type="domain" description="C2H2-type" evidence="10">
    <location>
        <begin position="468"/>
        <end position="495"/>
    </location>
</feature>
<dbReference type="InterPro" id="IPR013087">
    <property type="entry name" value="Znf_C2H2_type"/>
</dbReference>
<evidence type="ECO:0000256" key="5">
    <source>
        <dbReference type="ARBA" id="ARBA00022833"/>
    </source>
</evidence>
<reference evidence="12" key="2">
    <citation type="submission" date="2021-08" db="EMBL/GenBank/DDBJ databases">
        <authorList>
            <person name="Eriksson T."/>
        </authorList>
    </citation>
    <scope>NUCLEOTIDE SEQUENCE</scope>
    <source>
        <strain evidence="12">Stoneville</strain>
        <tissue evidence="12">Whole head</tissue>
    </source>
</reference>
<comment type="caution">
    <text evidence="12">The sequence shown here is derived from an EMBL/GenBank/DDBJ whole genome shotgun (WGS) entry which is preliminary data.</text>
</comment>
<dbReference type="Proteomes" id="UP000719412">
    <property type="component" value="Unassembled WGS sequence"/>
</dbReference>
<dbReference type="GO" id="GO:0040029">
    <property type="term" value="P:epigenetic regulation of gene expression"/>
    <property type="evidence" value="ECO:0007669"/>
    <property type="project" value="UniProtKB-ARBA"/>
</dbReference>
<name>A0A8J6LJ85_TENMO</name>
<feature type="domain" description="C2H2-type" evidence="10">
    <location>
        <begin position="964"/>
        <end position="991"/>
    </location>
</feature>
<dbReference type="FunFam" id="3.30.160.60:FF:000446">
    <property type="entry name" value="Zinc finger protein"/>
    <property type="match status" value="2"/>
</dbReference>
<feature type="domain" description="C2H2-type" evidence="10">
    <location>
        <begin position="832"/>
        <end position="859"/>
    </location>
</feature>
<feature type="domain" description="C2H2-type" evidence="10">
    <location>
        <begin position="888"/>
        <end position="915"/>
    </location>
</feature>
<feature type="domain" description="ZAD" evidence="11">
    <location>
        <begin position="93"/>
        <end position="168"/>
    </location>
</feature>
<evidence type="ECO:0000256" key="1">
    <source>
        <dbReference type="ARBA" id="ARBA00004123"/>
    </source>
</evidence>
<comment type="subcellular location">
    <subcellularLocation>
        <location evidence="1">Nucleus</location>
    </subcellularLocation>
</comment>
<feature type="domain" description="C2H2-type" evidence="10">
    <location>
        <begin position="804"/>
        <end position="831"/>
    </location>
</feature>
<dbReference type="Pfam" id="PF07776">
    <property type="entry name" value="zf-AD"/>
    <property type="match status" value="1"/>
</dbReference>
<gene>
    <name evidence="12" type="ORF">GEV33_006996</name>
</gene>
<dbReference type="FunFam" id="3.30.160.60:FF:000065">
    <property type="entry name" value="B-cell CLL/lymphoma 6, member B"/>
    <property type="match status" value="1"/>
</dbReference>
<evidence type="ECO:0000256" key="8">
    <source>
        <dbReference type="PROSITE-ProRule" id="PRU01263"/>
    </source>
</evidence>
<keyword evidence="4 7" id="KW-0863">Zinc-finger</keyword>
<dbReference type="FunFam" id="3.30.160.60:FF:000870">
    <property type="entry name" value="zinc finger protein 197 isoform X1"/>
    <property type="match status" value="1"/>
</dbReference>
<feature type="domain" description="C2H2-type" evidence="10">
    <location>
        <begin position="690"/>
        <end position="718"/>
    </location>
</feature>
<dbReference type="PROSITE" id="PS00028">
    <property type="entry name" value="ZINC_FINGER_C2H2_1"/>
    <property type="match status" value="23"/>
</dbReference>
<feature type="binding site" evidence="8">
    <location>
        <position position="98"/>
    </location>
    <ligand>
        <name>Zn(2+)</name>
        <dbReference type="ChEBI" id="CHEBI:29105"/>
    </ligand>
</feature>
<dbReference type="PROSITE" id="PS51915">
    <property type="entry name" value="ZAD"/>
    <property type="match status" value="1"/>
</dbReference>
<evidence type="ECO:0000256" key="7">
    <source>
        <dbReference type="PROSITE-ProRule" id="PRU00042"/>
    </source>
</evidence>
<feature type="domain" description="C2H2-type" evidence="10">
    <location>
        <begin position="411"/>
        <end position="439"/>
    </location>
</feature>
<evidence type="ECO:0000313" key="12">
    <source>
        <dbReference type="EMBL" id="KAH0815796.1"/>
    </source>
</evidence>
<evidence type="ECO:0000256" key="6">
    <source>
        <dbReference type="ARBA" id="ARBA00023242"/>
    </source>
</evidence>
<feature type="domain" description="C2H2-type" evidence="10">
    <location>
        <begin position="552"/>
        <end position="580"/>
    </location>
</feature>
<dbReference type="GO" id="GO:0008270">
    <property type="term" value="F:zinc ion binding"/>
    <property type="evidence" value="ECO:0007669"/>
    <property type="project" value="UniProtKB-UniRule"/>
</dbReference>
<dbReference type="AlphaFoldDB" id="A0A8J6LJ85"/>
<evidence type="ECO:0000256" key="2">
    <source>
        <dbReference type="ARBA" id="ARBA00022723"/>
    </source>
</evidence>
<dbReference type="GO" id="GO:0006357">
    <property type="term" value="P:regulation of transcription by RNA polymerase II"/>
    <property type="evidence" value="ECO:0007669"/>
    <property type="project" value="TreeGrafter"/>
</dbReference>
<dbReference type="InterPro" id="IPR036236">
    <property type="entry name" value="Znf_C2H2_sf"/>
</dbReference>
<dbReference type="FunFam" id="3.30.160.60:FF:000634">
    <property type="entry name" value="Zinc finger X-chromosomal protein"/>
    <property type="match status" value="1"/>
</dbReference>
<dbReference type="Pfam" id="PF00096">
    <property type="entry name" value="zf-C2H2"/>
    <property type="match status" value="14"/>
</dbReference>
<organism evidence="12 13">
    <name type="scientific">Tenebrio molitor</name>
    <name type="common">Yellow mealworm beetle</name>
    <dbReference type="NCBI Taxonomy" id="7067"/>
    <lineage>
        <taxon>Eukaryota</taxon>
        <taxon>Metazoa</taxon>
        <taxon>Ecdysozoa</taxon>
        <taxon>Arthropoda</taxon>
        <taxon>Hexapoda</taxon>
        <taxon>Insecta</taxon>
        <taxon>Pterygota</taxon>
        <taxon>Neoptera</taxon>
        <taxon>Endopterygota</taxon>
        <taxon>Coleoptera</taxon>
        <taxon>Polyphaga</taxon>
        <taxon>Cucujiformia</taxon>
        <taxon>Tenebrionidae</taxon>
        <taxon>Tenebrio</taxon>
    </lineage>
</organism>
<sequence length="1213" mass="141194">MLLQTSVPKWCNYAQEVLIKERHHGKEDIQNGDHRERREFQEDLPAAETAREKMDSSSVNGFETPRMDNKDHLQLASELGIDHEEIEIIGIHTICRLCASQNERLIGIFSEEGVGNDLSNKINLYLPVKVAVSDELPLQCCWNCASTILAWHELVLTSVETDRRFRSSQFITDKQMIEDVVYNSVANPPSDDNDGIESKAIATSLNDFGQTSPSQDAKKSPKSPKKKKKQDLIACYTPQDTSAPLDTYISDIEQHLIDPELVDNPEYKIDIENDQILTDEDNKSAVLKNFDESVGFKSDGEEEKPYFGCQYCPAIFFMRRAIIDHVKIEHGKEYDKSYIQHLPKQMAVNVTEQGVKKEKRKNTKIDQELISAAKVVVDGRIYYNCKECGKNLHSPYTYIWHMRIHTGERPYVCDLCGKQFRVSQGLVRHLRETHEGIKKFPCDLCGRMFATRRNVEEHRRIHTNERPYVCDLCGKSFKQKASLFVHKRSHKNYFPFKCSYCNQGFRTKPPLLLHITRHTGEKPYKCDICGRCFRIKYELKRHRLIHSDEKPWVCTVCGFSFRQKRYLRNHTKSNHTSKDGIKCDAELAFSPLWSDENKKPEARLQADPKGFCDICKKTLSRVRDLKRHKISCHPEAAPKFDQVADLATKSCTECDLTFDTRTQLKKHAEQVHRAKQKRHRRKNNEIVAQFFCDVCDKGFTRKYDMEKHKVRLHSDQVVRQEERSSRRSNLEVLARCRGRGPDGKPFYRCDFCQRVFAQSYNLMRHRTIHTGVRAYFCHICGKSFRMSNGLTRHIDAFHNGVKNFSCEVCKKTFTARATRDEHMNIHTNNRPFVCDVCGKCFKQKASLHVHKMFHSDLYRFQCSNCGKKFRRAQDLKVHSWLHTGHRPHACHKCKAAFRLRHDLTRHLRIHEKMSECVCNECGSVFSQERSNPAHGNILALFEQITQDKEDKTVVEEAQTATENPTCEICEKSLSSRANYLSHLKTHISDNFCPICCNSYNTKFKLDTHLTCHEPSPNPSQTYVACDFANCDRQFPSKLQLHNHKNEHSNSSRFECDLCGTKFSRKAALENHKSRHDKPSVCQVCDKTFANKKTLKEHERLHSGEKPYECGQCDRKFRCHSGLKYHEVSHTNDRKYECRPCGVSFARSNYLKEHLRRHSNEKPFQCRRCPEKFIQLNVLRRHESTKHRKCDVCEEVVGRAKELREHKWKQHGFS</sequence>
<keyword evidence="5 8" id="KW-0862">Zinc</keyword>
<keyword evidence="13" id="KW-1185">Reference proteome</keyword>
<evidence type="ECO:0000256" key="9">
    <source>
        <dbReference type="SAM" id="MobiDB-lite"/>
    </source>
</evidence>
<feature type="binding site" evidence="8">
    <location>
        <position position="95"/>
    </location>
    <ligand>
        <name>Zn(2+)</name>
        <dbReference type="ChEBI" id="CHEBI:29105"/>
    </ligand>
</feature>
<dbReference type="GO" id="GO:0045893">
    <property type="term" value="P:positive regulation of DNA-templated transcription"/>
    <property type="evidence" value="ECO:0007669"/>
    <property type="project" value="UniProtKB-ARBA"/>
</dbReference>
<dbReference type="Gene3D" id="3.40.1800.20">
    <property type="match status" value="1"/>
</dbReference>
<feature type="domain" description="C2H2-type" evidence="10">
    <location>
        <begin position="1107"/>
        <end position="1134"/>
    </location>
</feature>
<feature type="domain" description="C2H2-type" evidence="10">
    <location>
        <begin position="860"/>
        <end position="887"/>
    </location>
</feature>
<keyword evidence="6" id="KW-0539">Nucleus</keyword>
<keyword evidence="3" id="KW-0677">Repeat</keyword>
<dbReference type="GO" id="GO:0003682">
    <property type="term" value="F:chromatin binding"/>
    <property type="evidence" value="ECO:0007669"/>
    <property type="project" value="UniProtKB-ARBA"/>
</dbReference>
<feature type="domain" description="C2H2-type" evidence="10">
    <location>
        <begin position="649"/>
        <end position="677"/>
    </location>
</feature>
<feature type="domain" description="C2H2-type" evidence="10">
    <location>
        <begin position="775"/>
        <end position="803"/>
    </location>
</feature>
<feature type="domain" description="C2H2-type" evidence="10">
    <location>
        <begin position="1053"/>
        <end position="1075"/>
    </location>
</feature>
<dbReference type="GO" id="GO:0003700">
    <property type="term" value="F:DNA-binding transcription factor activity"/>
    <property type="evidence" value="ECO:0007669"/>
    <property type="project" value="TreeGrafter"/>
</dbReference>
<feature type="domain" description="C2H2-type" evidence="10">
    <location>
        <begin position="440"/>
        <end position="467"/>
    </location>
</feature>
<evidence type="ECO:0000259" key="10">
    <source>
        <dbReference type="PROSITE" id="PS50157"/>
    </source>
</evidence>
<dbReference type="EMBL" id="JABDTM020022576">
    <property type="protein sequence ID" value="KAH0815796.1"/>
    <property type="molecule type" value="Genomic_DNA"/>
</dbReference>
<feature type="binding site" evidence="8">
    <location>
        <position position="144"/>
    </location>
    <ligand>
        <name>Zn(2+)</name>
        <dbReference type="ChEBI" id="CHEBI:29105"/>
    </ligand>
</feature>
<feature type="domain" description="C2H2-type" evidence="10">
    <location>
        <begin position="496"/>
        <end position="523"/>
    </location>
</feature>
<feature type="region of interest" description="Disordered" evidence="9">
    <location>
        <begin position="205"/>
        <end position="231"/>
    </location>
</feature>
<dbReference type="SMART" id="SM00868">
    <property type="entry name" value="zf-AD"/>
    <property type="match status" value="1"/>
</dbReference>
<feature type="domain" description="C2H2-type" evidence="10">
    <location>
        <begin position="1135"/>
        <end position="1162"/>
    </location>
</feature>
<protein>
    <submittedName>
        <fullName evidence="12">Uncharacterized protein</fullName>
    </submittedName>
</protein>
<evidence type="ECO:0000256" key="3">
    <source>
        <dbReference type="ARBA" id="ARBA00022737"/>
    </source>
</evidence>